<name>A0A942YL86_9BACI</name>
<feature type="transmembrane region" description="Helical" evidence="6">
    <location>
        <begin position="321"/>
        <end position="341"/>
    </location>
</feature>
<feature type="transmembrane region" description="Helical" evidence="6">
    <location>
        <begin position="267"/>
        <end position="285"/>
    </location>
</feature>
<feature type="transmembrane region" description="Helical" evidence="6">
    <location>
        <begin position="112"/>
        <end position="130"/>
    </location>
</feature>
<dbReference type="PANTHER" id="PTHR43129:SF1">
    <property type="entry name" value="FOSMIDOMYCIN RESISTANCE PROTEIN"/>
    <property type="match status" value="1"/>
</dbReference>
<sequence length="412" mass="44717">MSTAKATSVTKAPKAMPQMATVYGVLFAISGGHLFNDAIQSVVPAMNPIFEKSLNLSYAQIGWIAFVLNMTSSVMQPVLGYFADRRPSPFLLPFGMLLSMAGLIGFGLSPNFYVILASVFFIGLGSAVFHPEGSRVSYMAAGPRRGLAQSIYQVGGNFGQSLAPIFTAFIFVRFGQKGALGFTVIALMGILLLLYVSNWYKSQLEIEAFKPVKRQKGTNGTPIHPKIKAAIGLLVFLVIARSWYSAGIGNFYQFYLIKDYGLTIKEAQLYVFIFMFAGVLGTFLGGPLADRFGMRNIIFLSMAGAAPLTLLLPYVSLGWVIPLFFLIGFIITSSFSVTVVYAQELVPKKIGMVSGLIVGFAFGMGAIGAVFFGTLADIFSIKFVMILCSFLPIIGVLTWLLPSDKKVRELNS</sequence>
<evidence type="ECO:0000313" key="9">
    <source>
        <dbReference type="Proteomes" id="UP000682713"/>
    </source>
</evidence>
<dbReference type="EMBL" id="JAGYPJ010000001">
    <property type="protein sequence ID" value="MBS4199385.1"/>
    <property type="molecule type" value="Genomic_DNA"/>
</dbReference>
<feature type="transmembrane region" description="Helical" evidence="6">
    <location>
        <begin position="231"/>
        <end position="255"/>
    </location>
</feature>
<feature type="transmembrane region" description="Helical" evidence="6">
    <location>
        <begin position="90"/>
        <end position="106"/>
    </location>
</feature>
<dbReference type="PROSITE" id="PS50850">
    <property type="entry name" value="MFS"/>
    <property type="match status" value="1"/>
</dbReference>
<accession>A0A942YL86</accession>
<evidence type="ECO:0000256" key="4">
    <source>
        <dbReference type="ARBA" id="ARBA00022989"/>
    </source>
</evidence>
<reference evidence="8 9" key="1">
    <citation type="submission" date="2021-05" db="EMBL/GenBank/DDBJ databases">
        <title>Novel Bacillus species.</title>
        <authorList>
            <person name="Liu G."/>
        </authorList>
    </citation>
    <scope>NUCLEOTIDE SEQUENCE [LARGE SCALE GENOMIC DNA]</scope>
    <source>
        <strain evidence="8 9">FJAT-49732</strain>
    </source>
</reference>
<evidence type="ECO:0000259" key="7">
    <source>
        <dbReference type="PROSITE" id="PS50850"/>
    </source>
</evidence>
<dbReference type="InterPro" id="IPR036259">
    <property type="entry name" value="MFS_trans_sf"/>
</dbReference>
<feature type="transmembrane region" description="Helical" evidence="6">
    <location>
        <begin position="178"/>
        <end position="196"/>
    </location>
</feature>
<dbReference type="InterPro" id="IPR020846">
    <property type="entry name" value="MFS_dom"/>
</dbReference>
<keyword evidence="2" id="KW-0813">Transport</keyword>
<evidence type="ECO:0000256" key="5">
    <source>
        <dbReference type="ARBA" id="ARBA00023136"/>
    </source>
</evidence>
<feature type="transmembrane region" description="Helical" evidence="6">
    <location>
        <begin position="297"/>
        <end position="315"/>
    </location>
</feature>
<evidence type="ECO:0000256" key="1">
    <source>
        <dbReference type="ARBA" id="ARBA00004651"/>
    </source>
</evidence>
<keyword evidence="9" id="KW-1185">Reference proteome</keyword>
<feature type="transmembrane region" description="Helical" evidence="6">
    <location>
        <begin position="151"/>
        <end position="172"/>
    </location>
</feature>
<keyword evidence="5 6" id="KW-0472">Membrane</keyword>
<keyword evidence="4 6" id="KW-1133">Transmembrane helix</keyword>
<evidence type="ECO:0000313" key="8">
    <source>
        <dbReference type="EMBL" id="MBS4199385.1"/>
    </source>
</evidence>
<feature type="transmembrane region" description="Helical" evidence="6">
    <location>
        <begin position="353"/>
        <end position="372"/>
    </location>
</feature>
<feature type="domain" description="Major facilitator superfamily (MFS) profile" evidence="7">
    <location>
        <begin position="25"/>
        <end position="406"/>
    </location>
</feature>
<evidence type="ECO:0000256" key="6">
    <source>
        <dbReference type="SAM" id="Phobius"/>
    </source>
</evidence>
<dbReference type="AlphaFoldDB" id="A0A942YL86"/>
<dbReference type="RefSeq" id="WP_213110073.1">
    <property type="nucleotide sequence ID" value="NZ_JAGYPJ010000001.1"/>
</dbReference>
<keyword evidence="3 6" id="KW-0812">Transmembrane</keyword>
<comment type="caution">
    <text evidence="8">The sequence shown here is derived from an EMBL/GenBank/DDBJ whole genome shotgun (WGS) entry which is preliminary data.</text>
</comment>
<protein>
    <submittedName>
        <fullName evidence="8">MFS transporter</fullName>
    </submittedName>
</protein>
<dbReference type="CDD" id="cd17478">
    <property type="entry name" value="MFS_FsR"/>
    <property type="match status" value="1"/>
</dbReference>
<dbReference type="GO" id="GO:0022857">
    <property type="term" value="F:transmembrane transporter activity"/>
    <property type="evidence" value="ECO:0007669"/>
    <property type="project" value="InterPro"/>
</dbReference>
<feature type="transmembrane region" description="Helical" evidence="6">
    <location>
        <begin position="63"/>
        <end position="83"/>
    </location>
</feature>
<feature type="transmembrane region" description="Helical" evidence="6">
    <location>
        <begin position="378"/>
        <end position="401"/>
    </location>
</feature>
<dbReference type="SUPFAM" id="SSF103473">
    <property type="entry name" value="MFS general substrate transporter"/>
    <property type="match status" value="1"/>
</dbReference>
<dbReference type="Proteomes" id="UP000682713">
    <property type="component" value="Unassembled WGS sequence"/>
</dbReference>
<evidence type="ECO:0000256" key="2">
    <source>
        <dbReference type="ARBA" id="ARBA00022448"/>
    </source>
</evidence>
<dbReference type="GO" id="GO:0005886">
    <property type="term" value="C:plasma membrane"/>
    <property type="evidence" value="ECO:0007669"/>
    <property type="project" value="UniProtKB-SubCell"/>
</dbReference>
<comment type="subcellular location">
    <subcellularLocation>
        <location evidence="1">Cell membrane</location>
        <topology evidence="1">Multi-pass membrane protein</topology>
    </subcellularLocation>
</comment>
<proteinExistence type="predicted"/>
<dbReference type="PANTHER" id="PTHR43129">
    <property type="entry name" value="FOSMIDOMYCIN RESISTANCE PROTEIN"/>
    <property type="match status" value="1"/>
</dbReference>
<dbReference type="InterPro" id="IPR011701">
    <property type="entry name" value="MFS"/>
</dbReference>
<dbReference type="Pfam" id="PF07690">
    <property type="entry name" value="MFS_1"/>
    <property type="match status" value="1"/>
</dbReference>
<feature type="transmembrane region" description="Helical" evidence="6">
    <location>
        <begin position="21"/>
        <end position="43"/>
    </location>
</feature>
<dbReference type="Gene3D" id="1.20.1250.20">
    <property type="entry name" value="MFS general substrate transporter like domains"/>
    <property type="match status" value="2"/>
</dbReference>
<organism evidence="8 9">
    <name type="scientific">Lederbergia citrisecunda</name>
    <dbReference type="NCBI Taxonomy" id="2833583"/>
    <lineage>
        <taxon>Bacteria</taxon>
        <taxon>Bacillati</taxon>
        <taxon>Bacillota</taxon>
        <taxon>Bacilli</taxon>
        <taxon>Bacillales</taxon>
        <taxon>Bacillaceae</taxon>
        <taxon>Lederbergia</taxon>
    </lineage>
</organism>
<evidence type="ECO:0000256" key="3">
    <source>
        <dbReference type="ARBA" id="ARBA00022692"/>
    </source>
</evidence>
<gene>
    <name evidence="8" type="ORF">KHA93_06935</name>
</gene>